<dbReference type="SUPFAM" id="SSF46785">
    <property type="entry name" value="Winged helix' DNA-binding domain"/>
    <property type="match status" value="1"/>
</dbReference>
<dbReference type="InterPro" id="IPR000600">
    <property type="entry name" value="ROK"/>
</dbReference>
<dbReference type="PANTHER" id="PTHR18964:SF149">
    <property type="entry name" value="BIFUNCTIONAL UDP-N-ACETYLGLUCOSAMINE 2-EPIMERASE_N-ACETYLMANNOSAMINE KINASE"/>
    <property type="match status" value="1"/>
</dbReference>
<reference evidence="3 4" key="1">
    <citation type="submission" date="2018-06" db="EMBL/GenBank/DDBJ databases">
        <title>Sphaerisporangium craniellae sp. nov., isolated from a marine sponge in the South China Sea.</title>
        <authorList>
            <person name="Li L."/>
        </authorList>
    </citation>
    <scope>NUCLEOTIDE SEQUENCE [LARGE SCALE GENOMIC DNA]</scope>
    <source>
        <strain evidence="3 4">CCTCC AA 208026</strain>
    </source>
</reference>
<accession>A0A367FDW8</accession>
<dbReference type="Pfam" id="PF12802">
    <property type="entry name" value="MarR_2"/>
    <property type="match status" value="1"/>
</dbReference>
<dbReference type="OrthoDB" id="3863906at2"/>
<sequence length="403" mass="41327">MINTHTGPQPADFTDVRAANLAVVLRFVRENAPCSRADIAASTGLNKATVSSLVADLVDRRLLRETGLTENRVGRPATMLVLDGSPYAAIGIEVNADHLTAVAIDLAGTELLSWRRSFPGATATPGQAVAAVAALARRVLGRMEKEGRRVLGIAVAVPGLVDLTGSVRTAPNLGWRDVDLAGDLTRALRHPGFPVLVDNDANLAVLAEHRFGPHGGAGNVVFLTGGVGVGAGVIMDGRLRRGGRGFAGEIGHIPVDPGGAECRCGRRGCLEAVAGVRAVLRDTAPDATPAELEPELDEVVRLARAGDPATIATLTAVGGALGRGVAVLANLLNPDVVILGGHYVRLAPWVLPAARDELARGSLASEAGGTVLVESTLGYGAAALGAAARLMDAIDSGHLPAQT</sequence>
<dbReference type="Gene3D" id="1.10.10.10">
    <property type="entry name" value="Winged helix-like DNA-binding domain superfamily/Winged helix DNA-binding domain"/>
    <property type="match status" value="1"/>
</dbReference>
<keyword evidence="4" id="KW-1185">Reference proteome</keyword>
<name>A0A367FDW8_9ACTN</name>
<organism evidence="3 4">
    <name type="scientific">Sphaerisporangium album</name>
    <dbReference type="NCBI Taxonomy" id="509200"/>
    <lineage>
        <taxon>Bacteria</taxon>
        <taxon>Bacillati</taxon>
        <taxon>Actinomycetota</taxon>
        <taxon>Actinomycetes</taxon>
        <taxon>Streptosporangiales</taxon>
        <taxon>Streptosporangiaceae</taxon>
        <taxon>Sphaerisporangium</taxon>
    </lineage>
</organism>
<comment type="caution">
    <text evidence="3">The sequence shown here is derived from an EMBL/GenBank/DDBJ whole genome shotgun (WGS) entry which is preliminary data.</text>
</comment>
<evidence type="ECO:0000313" key="4">
    <source>
        <dbReference type="Proteomes" id="UP000253094"/>
    </source>
</evidence>
<protein>
    <submittedName>
        <fullName evidence="3">ROK family transcriptional regulator</fullName>
    </submittedName>
</protein>
<dbReference type="Gene3D" id="3.30.420.40">
    <property type="match status" value="2"/>
</dbReference>
<evidence type="ECO:0000259" key="2">
    <source>
        <dbReference type="Pfam" id="PF12802"/>
    </source>
</evidence>
<proteinExistence type="inferred from homology"/>
<gene>
    <name evidence="3" type="ORF">DQ384_22685</name>
</gene>
<dbReference type="GO" id="GO:0003700">
    <property type="term" value="F:DNA-binding transcription factor activity"/>
    <property type="evidence" value="ECO:0007669"/>
    <property type="project" value="InterPro"/>
</dbReference>
<dbReference type="SUPFAM" id="SSF53067">
    <property type="entry name" value="Actin-like ATPase domain"/>
    <property type="match status" value="1"/>
</dbReference>
<dbReference type="RefSeq" id="WP_114030890.1">
    <property type="nucleotide sequence ID" value="NZ_QOIL01000013.1"/>
</dbReference>
<dbReference type="EMBL" id="QOIL01000013">
    <property type="protein sequence ID" value="RCG28563.1"/>
    <property type="molecule type" value="Genomic_DNA"/>
</dbReference>
<dbReference type="InterPro" id="IPR043129">
    <property type="entry name" value="ATPase_NBD"/>
</dbReference>
<dbReference type="InterPro" id="IPR036390">
    <property type="entry name" value="WH_DNA-bd_sf"/>
</dbReference>
<dbReference type="PANTHER" id="PTHR18964">
    <property type="entry name" value="ROK (REPRESSOR, ORF, KINASE) FAMILY"/>
    <property type="match status" value="1"/>
</dbReference>
<feature type="domain" description="HTH marR-type" evidence="2">
    <location>
        <begin position="24"/>
        <end position="65"/>
    </location>
</feature>
<dbReference type="InterPro" id="IPR000835">
    <property type="entry name" value="HTH_MarR-typ"/>
</dbReference>
<comment type="similarity">
    <text evidence="1">Belongs to the ROK (NagC/XylR) family.</text>
</comment>
<evidence type="ECO:0000313" key="3">
    <source>
        <dbReference type="EMBL" id="RCG28563.1"/>
    </source>
</evidence>
<dbReference type="InterPro" id="IPR036388">
    <property type="entry name" value="WH-like_DNA-bd_sf"/>
</dbReference>
<dbReference type="Pfam" id="PF00480">
    <property type="entry name" value="ROK"/>
    <property type="match status" value="1"/>
</dbReference>
<evidence type="ECO:0000256" key="1">
    <source>
        <dbReference type="ARBA" id="ARBA00006479"/>
    </source>
</evidence>
<dbReference type="AlphaFoldDB" id="A0A367FDW8"/>
<dbReference type="Proteomes" id="UP000253094">
    <property type="component" value="Unassembled WGS sequence"/>
</dbReference>